<reference evidence="2" key="1">
    <citation type="journal article" date="2023" name="G3 (Bethesda)">
        <title>A reference genome for the long-term kleptoplast-retaining sea slug Elysia crispata morphotype clarki.</title>
        <authorList>
            <person name="Eastman K.E."/>
            <person name="Pendleton A.L."/>
            <person name="Shaikh M.A."/>
            <person name="Suttiyut T."/>
            <person name="Ogas R."/>
            <person name="Tomko P."/>
            <person name="Gavelis G."/>
            <person name="Widhalm J.R."/>
            <person name="Wisecaver J.H."/>
        </authorList>
    </citation>
    <scope>NUCLEOTIDE SEQUENCE</scope>
    <source>
        <strain evidence="2">ECLA1</strain>
    </source>
</reference>
<keyword evidence="1" id="KW-0732">Signal</keyword>
<proteinExistence type="predicted"/>
<name>A0AAE0YVC4_9GAST</name>
<evidence type="ECO:0000313" key="2">
    <source>
        <dbReference type="EMBL" id="KAK3757401.1"/>
    </source>
</evidence>
<dbReference type="AlphaFoldDB" id="A0AAE0YVC4"/>
<organism evidence="2 3">
    <name type="scientific">Elysia crispata</name>
    <name type="common">lettuce slug</name>
    <dbReference type="NCBI Taxonomy" id="231223"/>
    <lineage>
        <taxon>Eukaryota</taxon>
        <taxon>Metazoa</taxon>
        <taxon>Spiralia</taxon>
        <taxon>Lophotrochozoa</taxon>
        <taxon>Mollusca</taxon>
        <taxon>Gastropoda</taxon>
        <taxon>Heterobranchia</taxon>
        <taxon>Euthyneura</taxon>
        <taxon>Panpulmonata</taxon>
        <taxon>Sacoglossa</taxon>
        <taxon>Placobranchoidea</taxon>
        <taxon>Plakobranchidae</taxon>
        <taxon>Elysia</taxon>
    </lineage>
</organism>
<dbReference type="Proteomes" id="UP001283361">
    <property type="component" value="Unassembled WGS sequence"/>
</dbReference>
<dbReference type="EMBL" id="JAWDGP010005374">
    <property type="protein sequence ID" value="KAK3757401.1"/>
    <property type="molecule type" value="Genomic_DNA"/>
</dbReference>
<evidence type="ECO:0000256" key="1">
    <source>
        <dbReference type="SAM" id="SignalP"/>
    </source>
</evidence>
<accession>A0AAE0YVC4</accession>
<keyword evidence="3" id="KW-1185">Reference proteome</keyword>
<sequence length="80" mass="8564">MILVLITLILKPSIGRNTGMLGLAVTSYVISQLELHDVTDKDRPILAGIVGRPPHLSTAQGAIKERKVLAGLILSKLPLD</sequence>
<feature type="signal peptide" evidence="1">
    <location>
        <begin position="1"/>
        <end position="15"/>
    </location>
</feature>
<gene>
    <name evidence="2" type="ORF">RRG08_016883</name>
</gene>
<feature type="chain" id="PRO_5042167646" evidence="1">
    <location>
        <begin position="16"/>
        <end position="80"/>
    </location>
</feature>
<protein>
    <submittedName>
        <fullName evidence="2">Uncharacterized protein</fullName>
    </submittedName>
</protein>
<evidence type="ECO:0000313" key="3">
    <source>
        <dbReference type="Proteomes" id="UP001283361"/>
    </source>
</evidence>
<comment type="caution">
    <text evidence="2">The sequence shown here is derived from an EMBL/GenBank/DDBJ whole genome shotgun (WGS) entry which is preliminary data.</text>
</comment>